<evidence type="ECO:0000256" key="5">
    <source>
        <dbReference type="ARBA" id="ARBA00022468"/>
    </source>
</evidence>
<keyword evidence="8" id="KW-0965">Cell junction</keyword>
<reference evidence="18" key="1">
    <citation type="submission" date="2025-08" db="UniProtKB">
        <authorList>
            <consortium name="Ensembl"/>
        </authorList>
    </citation>
    <scope>IDENTIFICATION</scope>
</reference>
<dbReference type="AlphaFoldDB" id="A0A8D0DTP4"/>
<feature type="domain" description="BAR" evidence="17">
    <location>
        <begin position="14"/>
        <end position="247"/>
    </location>
</feature>
<reference evidence="18" key="2">
    <citation type="submission" date="2025-09" db="UniProtKB">
        <authorList>
            <consortium name="Ensembl"/>
        </authorList>
    </citation>
    <scope>IDENTIFICATION</scope>
</reference>
<evidence type="ECO:0000256" key="8">
    <source>
        <dbReference type="ARBA" id="ARBA00022949"/>
    </source>
</evidence>
<evidence type="ECO:0000259" key="16">
    <source>
        <dbReference type="PROSITE" id="PS50238"/>
    </source>
</evidence>
<keyword evidence="4" id="KW-0796">Tight junction</keyword>
<comment type="subunit">
    <text evidence="12">Component of a complex whose core is composed of ARHGAP17, AMOT, PALS1, PATJ and PARD3/PAR3. Interacts with NHERF1, FNBP1, TRIP10, CAPZA (CAPZA1, CAPZA2 or CAPZA3), CAPZB, CD2AP and SH3KBP1/CIN85.</text>
</comment>
<dbReference type="Gene3D" id="1.10.555.10">
    <property type="entry name" value="Rho GTPase activation protein"/>
    <property type="match status" value="1"/>
</dbReference>
<dbReference type="InterPro" id="IPR047165">
    <property type="entry name" value="RHG17/44/SH3BP1-like"/>
</dbReference>
<evidence type="ECO:0000313" key="19">
    <source>
        <dbReference type="Proteomes" id="UP000694421"/>
    </source>
</evidence>
<evidence type="ECO:0000256" key="13">
    <source>
        <dbReference type="ARBA" id="ARBA00070237"/>
    </source>
</evidence>
<comment type="subcellular location">
    <subcellularLocation>
        <location evidence="2">Cell junction</location>
        <location evidence="2">Tight junction</location>
    </subcellularLocation>
    <subcellularLocation>
        <location evidence="3">Cytoplasm</location>
    </subcellularLocation>
    <subcellularLocation>
        <location evidence="1">Membrane</location>
        <topology evidence="1">Peripheral membrane protein</topology>
    </subcellularLocation>
</comment>
<dbReference type="FunFam" id="1.20.1270.60:FF:000019">
    <property type="entry name" value="rho GTPase-activating protein 17 isoform X1"/>
    <property type="match status" value="1"/>
</dbReference>
<evidence type="ECO:0000256" key="9">
    <source>
        <dbReference type="ARBA" id="ARBA00023036"/>
    </source>
</evidence>
<feature type="domain" description="Rho-GAP" evidence="16">
    <location>
        <begin position="253"/>
        <end position="443"/>
    </location>
</feature>
<name>A0A8D0DTP4_SALMN</name>
<evidence type="ECO:0000256" key="15">
    <source>
        <dbReference type="SAM" id="MobiDB-lite"/>
    </source>
</evidence>
<accession>A0A8D0DTP4</accession>
<evidence type="ECO:0000256" key="4">
    <source>
        <dbReference type="ARBA" id="ARBA00022427"/>
    </source>
</evidence>
<evidence type="ECO:0000259" key="17">
    <source>
        <dbReference type="PROSITE" id="PS51021"/>
    </source>
</evidence>
<dbReference type="SMART" id="SM00721">
    <property type="entry name" value="BAR"/>
    <property type="match status" value="1"/>
</dbReference>
<dbReference type="Pfam" id="PF03114">
    <property type="entry name" value="BAR"/>
    <property type="match status" value="1"/>
</dbReference>
<dbReference type="InterPro" id="IPR004148">
    <property type="entry name" value="BAR_dom"/>
</dbReference>
<dbReference type="GO" id="GO:0007165">
    <property type="term" value="P:signal transduction"/>
    <property type="evidence" value="ECO:0007669"/>
    <property type="project" value="InterPro"/>
</dbReference>
<evidence type="ECO:0000256" key="6">
    <source>
        <dbReference type="ARBA" id="ARBA00022490"/>
    </source>
</evidence>
<dbReference type="Proteomes" id="UP000694421">
    <property type="component" value="Unplaced"/>
</dbReference>
<feature type="compositionally biased region" description="Basic and acidic residues" evidence="15">
    <location>
        <begin position="794"/>
        <end position="804"/>
    </location>
</feature>
<dbReference type="Pfam" id="PF00620">
    <property type="entry name" value="RhoGAP"/>
    <property type="match status" value="1"/>
</dbReference>
<evidence type="ECO:0000256" key="3">
    <source>
        <dbReference type="ARBA" id="ARBA00004496"/>
    </source>
</evidence>
<evidence type="ECO:0000256" key="7">
    <source>
        <dbReference type="ARBA" id="ARBA00022553"/>
    </source>
</evidence>
<evidence type="ECO:0000256" key="11">
    <source>
        <dbReference type="ARBA" id="ARBA00055904"/>
    </source>
</evidence>
<dbReference type="FunFam" id="1.10.555.10:FF:000001">
    <property type="entry name" value="Rho GTPase activating protein 44"/>
    <property type="match status" value="1"/>
</dbReference>
<protein>
    <recommendedName>
        <fullName evidence="13">Rho GTPase-activating protein 17</fullName>
    </recommendedName>
    <alternativeName>
        <fullName evidence="14">Rho-type GTPase-activating protein 17</fullName>
    </alternativeName>
</protein>
<dbReference type="PANTHER" id="PTHR14130:SF3">
    <property type="entry name" value="RHO GTPASE-ACTIVATING PROTEIN 17"/>
    <property type="match status" value="1"/>
</dbReference>
<dbReference type="Ensembl" id="ENSSMRT00000025378.1">
    <property type="protein sequence ID" value="ENSSMRP00000021665.1"/>
    <property type="gene ID" value="ENSSMRG00000016852.1"/>
</dbReference>
<feature type="region of interest" description="Disordered" evidence="15">
    <location>
        <begin position="496"/>
        <end position="804"/>
    </location>
</feature>
<feature type="compositionally biased region" description="Polar residues" evidence="15">
    <location>
        <begin position="520"/>
        <end position="536"/>
    </location>
</feature>
<sequence>MKKQFHRMRQLANQTVGRAEKTEVLSEDLLQIERRLDNVRSVCHNSYKRLLACLHGQIGTDAEKRHKKLPLTAFAQNMQEGALQLSDETLLGKMLDTCGEAENKLAMELSHHEVQVEKDILEPLNVLTEVEIPNIQKQRKQLAKLVLDWDSARARWNQAHKTSATNFQGLPSKIESLKEEMDEAGNKVEQCKDQLAADMYNFISKEGDYARYFVSLLEAQADYHRKSLAVLEKVLPEIQAHQDKWTEKPAFGTPLEEHLKRSGREIAVPIEACVMMLLETGMKEEGLFRIAAGASKLKKLKAALDCSTSQLDEFYSDPHAVAGALKSYLRELPEPLMTYSLYEEWIQVANIQDQDKKLQDLWRICQKLPKHHLANFRYLIKFLAKLAQYSEVNKMTPSNIAIVLGPNLLWAKTEGSLAEMAAATSVHVVAVVEPIIQHANWFFPEEIDFNVSGAFVGQPAVNSNHLSAGTDYESGTLERKRPVSMAVMDGELLRKEGTFKPKDPLPSAVPPPTRNGGHGTPSQLQPQPTTGTNQLSAGPAQGAAGPSPHPLRRVVKKPAPAPPKPANPPPGQPGNQSAPPASQPPSVSPKPPTRSPSPPSQGAPQPGAAPSQVSAPRRYSSSLSPIQAPSHPPPQPPTQAATPPLQPKTNSPGSPPPPATSSTELPSEQPSPTPPHTPTPPDTPPLEKHGPVSPAPQPPAQDAPPSQSPPQTGTLPRPRPVPKPRNRPTVPPPPHPPAPHPAGDTSLPGPPSTASRVVTDSSAGIQEPPRGPPLTDLPVESATLPNQGSQNHLVLDHDTESTAL</sequence>
<keyword evidence="7" id="KW-0597">Phosphoprotein</keyword>
<evidence type="ECO:0000313" key="18">
    <source>
        <dbReference type="Ensembl" id="ENSSMRP00000021665.1"/>
    </source>
</evidence>
<dbReference type="SUPFAM" id="SSF48350">
    <property type="entry name" value="GTPase activation domain, GAP"/>
    <property type="match status" value="1"/>
</dbReference>
<dbReference type="CDD" id="cd04386">
    <property type="entry name" value="RhoGAP_nadrin"/>
    <property type="match status" value="1"/>
</dbReference>
<dbReference type="InterPro" id="IPR027267">
    <property type="entry name" value="AH/BAR_dom_sf"/>
</dbReference>
<dbReference type="InterPro" id="IPR000198">
    <property type="entry name" value="RhoGAP_dom"/>
</dbReference>
<feature type="compositionally biased region" description="Low complexity" evidence="15">
    <location>
        <begin position="537"/>
        <end position="546"/>
    </location>
</feature>
<dbReference type="SMART" id="SM00324">
    <property type="entry name" value="RhoGAP"/>
    <property type="match status" value="1"/>
</dbReference>
<dbReference type="GO" id="GO:0005096">
    <property type="term" value="F:GTPase activator activity"/>
    <property type="evidence" value="ECO:0007669"/>
    <property type="project" value="UniProtKB-KW"/>
</dbReference>
<dbReference type="GO" id="GO:0035020">
    <property type="term" value="P:regulation of Rac protein signal transduction"/>
    <property type="evidence" value="ECO:0007669"/>
    <property type="project" value="TreeGrafter"/>
</dbReference>
<dbReference type="GO" id="GO:0005829">
    <property type="term" value="C:cytosol"/>
    <property type="evidence" value="ECO:0007669"/>
    <property type="project" value="TreeGrafter"/>
</dbReference>
<dbReference type="CDD" id="cd07618">
    <property type="entry name" value="BAR_Rich1"/>
    <property type="match status" value="1"/>
</dbReference>
<keyword evidence="19" id="KW-1185">Reference proteome</keyword>
<evidence type="ECO:0000256" key="12">
    <source>
        <dbReference type="ARBA" id="ARBA00065623"/>
    </source>
</evidence>
<feature type="compositionally biased region" description="Pro residues" evidence="15">
    <location>
        <begin position="669"/>
        <end position="684"/>
    </location>
</feature>
<dbReference type="SUPFAM" id="SSF103657">
    <property type="entry name" value="BAR/IMD domain-like"/>
    <property type="match status" value="1"/>
</dbReference>
<organism evidence="18 19">
    <name type="scientific">Salvator merianae</name>
    <name type="common">Argentine black and white tegu</name>
    <name type="synonym">Tupinambis merianae</name>
    <dbReference type="NCBI Taxonomy" id="96440"/>
    <lineage>
        <taxon>Eukaryota</taxon>
        <taxon>Metazoa</taxon>
        <taxon>Chordata</taxon>
        <taxon>Craniata</taxon>
        <taxon>Vertebrata</taxon>
        <taxon>Euteleostomi</taxon>
        <taxon>Lepidosauria</taxon>
        <taxon>Squamata</taxon>
        <taxon>Bifurcata</taxon>
        <taxon>Unidentata</taxon>
        <taxon>Episquamata</taxon>
        <taxon>Laterata</taxon>
        <taxon>Teiioidea</taxon>
        <taxon>Teiidae</taxon>
        <taxon>Salvator</taxon>
    </lineage>
</organism>
<dbReference type="PROSITE" id="PS51021">
    <property type="entry name" value="BAR"/>
    <property type="match status" value="1"/>
</dbReference>
<feature type="compositionally biased region" description="Pro residues" evidence="15">
    <location>
        <begin position="559"/>
        <end position="572"/>
    </location>
</feature>
<feature type="compositionally biased region" description="Pro residues" evidence="15">
    <location>
        <begin position="581"/>
        <end position="601"/>
    </location>
</feature>
<keyword evidence="6" id="KW-0963">Cytoplasm</keyword>
<dbReference type="GO" id="GO:0005923">
    <property type="term" value="C:bicellular tight junction"/>
    <property type="evidence" value="ECO:0007669"/>
    <property type="project" value="UniProtKB-SubCell"/>
</dbReference>
<feature type="compositionally biased region" description="Low complexity" evidence="15">
    <location>
        <begin position="638"/>
        <end position="652"/>
    </location>
</feature>
<comment type="function">
    <text evidence="11">Rho GTPase-activating protein involved in the maintenance of tight junction by regulating the activity of CDC42, thereby playing a central role in apical polarity of epithelial cells. Specifically acts as a GTPase activator for the CDC42 GTPase by converting it to an inactive GDP-bound state. The complex formed with AMOT acts by regulating the uptake of polarity proteins at tight junctions, possibly by deciding whether tight junction transmembrane proteins are recycled back to the plasma membrane or sent elsewhere. Participates in the Ca(2+)-dependent regulation of exocytosis, possibly by catalyzing GTPase activity of Rho family proteins and by inducing the reorganization of the cortical actin filaments. Acts as a GTPase activator in vitro for RAC1.</text>
</comment>
<dbReference type="PRINTS" id="PR01217">
    <property type="entry name" value="PRICHEXTENSN"/>
</dbReference>
<feature type="compositionally biased region" description="Polar residues" evidence="15">
    <location>
        <begin position="752"/>
        <end position="764"/>
    </location>
</feature>
<evidence type="ECO:0000256" key="14">
    <source>
        <dbReference type="ARBA" id="ARBA00083392"/>
    </source>
</evidence>
<keyword evidence="10" id="KW-0472">Membrane</keyword>
<dbReference type="PROSITE" id="PS50238">
    <property type="entry name" value="RHOGAP"/>
    <property type="match status" value="1"/>
</dbReference>
<evidence type="ECO:0000256" key="2">
    <source>
        <dbReference type="ARBA" id="ARBA00004435"/>
    </source>
</evidence>
<dbReference type="Gene3D" id="1.20.1270.60">
    <property type="entry name" value="Arfaptin homology (AH) domain/BAR domain"/>
    <property type="match status" value="1"/>
</dbReference>
<feature type="compositionally biased region" description="Pro residues" evidence="15">
    <location>
        <begin position="727"/>
        <end position="740"/>
    </location>
</feature>
<dbReference type="GO" id="GO:0017124">
    <property type="term" value="F:SH3 domain binding"/>
    <property type="evidence" value="ECO:0007669"/>
    <property type="project" value="UniProtKB-KW"/>
</dbReference>
<keyword evidence="9" id="KW-0729">SH3-binding</keyword>
<dbReference type="InterPro" id="IPR008936">
    <property type="entry name" value="Rho_GTPase_activation_prot"/>
</dbReference>
<feature type="compositionally biased region" description="Pro residues" evidence="15">
    <location>
        <begin position="693"/>
        <end position="708"/>
    </location>
</feature>
<evidence type="ECO:0000256" key="10">
    <source>
        <dbReference type="ARBA" id="ARBA00023136"/>
    </source>
</evidence>
<dbReference type="GO" id="GO:0032956">
    <property type="term" value="P:regulation of actin cytoskeleton organization"/>
    <property type="evidence" value="ECO:0007669"/>
    <property type="project" value="TreeGrafter"/>
</dbReference>
<proteinExistence type="predicted"/>
<keyword evidence="5" id="KW-0343">GTPase activation</keyword>
<dbReference type="GeneTree" id="ENSGT00940000156201"/>
<dbReference type="PANTHER" id="PTHR14130">
    <property type="entry name" value="3BP-1 RELATED RHOGAP"/>
    <property type="match status" value="1"/>
</dbReference>
<feature type="compositionally biased region" description="Polar residues" evidence="15">
    <location>
        <begin position="783"/>
        <end position="792"/>
    </location>
</feature>
<dbReference type="GO" id="GO:0016020">
    <property type="term" value="C:membrane"/>
    <property type="evidence" value="ECO:0007669"/>
    <property type="project" value="UniProtKB-SubCell"/>
</dbReference>
<evidence type="ECO:0000256" key="1">
    <source>
        <dbReference type="ARBA" id="ARBA00004170"/>
    </source>
</evidence>
<feature type="compositionally biased region" description="Low complexity" evidence="15">
    <location>
        <begin position="602"/>
        <end position="616"/>
    </location>
</feature>